<dbReference type="PIRSF" id="PIRSF035875">
    <property type="entry name" value="RNase_BN"/>
    <property type="match status" value="1"/>
</dbReference>
<feature type="transmembrane region" description="Helical" evidence="6">
    <location>
        <begin position="217"/>
        <end position="237"/>
    </location>
</feature>
<keyword evidence="4 6" id="KW-1133">Transmembrane helix</keyword>
<dbReference type="GO" id="GO:0005886">
    <property type="term" value="C:plasma membrane"/>
    <property type="evidence" value="ECO:0007669"/>
    <property type="project" value="UniProtKB-SubCell"/>
</dbReference>
<dbReference type="Pfam" id="PF03631">
    <property type="entry name" value="Virul_fac_BrkB"/>
    <property type="match status" value="1"/>
</dbReference>
<keyword evidence="2" id="KW-1003">Cell membrane</keyword>
<feature type="transmembrane region" description="Helical" evidence="6">
    <location>
        <begin position="92"/>
        <end position="112"/>
    </location>
</feature>
<name>A0A2S7SVY2_9BACT</name>
<feature type="transmembrane region" description="Helical" evidence="6">
    <location>
        <begin position="31"/>
        <end position="54"/>
    </location>
</feature>
<dbReference type="AlphaFoldDB" id="A0A2S7SVY2"/>
<proteinExistence type="predicted"/>
<reference evidence="7 8" key="1">
    <citation type="submission" date="2018-01" db="EMBL/GenBank/DDBJ databases">
        <title>A novel member of the phylum Bacteroidetes isolated from glacier ice.</title>
        <authorList>
            <person name="Liu Q."/>
            <person name="Xin Y.-H."/>
        </authorList>
    </citation>
    <scope>NUCLEOTIDE SEQUENCE [LARGE SCALE GENOMIC DNA]</scope>
    <source>
        <strain evidence="7 8">RB1R16</strain>
    </source>
</reference>
<accession>A0A2S7SVY2</accession>
<evidence type="ECO:0000256" key="5">
    <source>
        <dbReference type="ARBA" id="ARBA00023136"/>
    </source>
</evidence>
<keyword evidence="8" id="KW-1185">Reference proteome</keyword>
<dbReference type="Proteomes" id="UP000239872">
    <property type="component" value="Unassembled WGS sequence"/>
</dbReference>
<dbReference type="RefSeq" id="WP_105039621.1">
    <property type="nucleotide sequence ID" value="NZ_PPSL01000003.1"/>
</dbReference>
<evidence type="ECO:0000256" key="1">
    <source>
        <dbReference type="ARBA" id="ARBA00004651"/>
    </source>
</evidence>
<protein>
    <submittedName>
        <fullName evidence="7">Ribonuclease BN</fullName>
    </submittedName>
</protein>
<evidence type="ECO:0000256" key="6">
    <source>
        <dbReference type="SAM" id="Phobius"/>
    </source>
</evidence>
<feature type="transmembrane region" description="Helical" evidence="6">
    <location>
        <begin position="249"/>
        <end position="270"/>
    </location>
</feature>
<evidence type="ECO:0000256" key="4">
    <source>
        <dbReference type="ARBA" id="ARBA00022989"/>
    </source>
</evidence>
<evidence type="ECO:0000256" key="3">
    <source>
        <dbReference type="ARBA" id="ARBA00022692"/>
    </source>
</evidence>
<comment type="subcellular location">
    <subcellularLocation>
        <location evidence="1">Cell membrane</location>
        <topology evidence="1">Multi-pass membrane protein</topology>
    </subcellularLocation>
</comment>
<feature type="transmembrane region" description="Helical" evidence="6">
    <location>
        <begin position="276"/>
        <end position="294"/>
    </location>
</feature>
<dbReference type="PANTHER" id="PTHR30213">
    <property type="entry name" value="INNER MEMBRANE PROTEIN YHJD"/>
    <property type="match status" value="1"/>
</dbReference>
<dbReference type="OrthoDB" id="9797028at2"/>
<evidence type="ECO:0000313" key="8">
    <source>
        <dbReference type="Proteomes" id="UP000239872"/>
    </source>
</evidence>
<comment type="caution">
    <text evidence="7">The sequence shown here is derived from an EMBL/GenBank/DDBJ whole genome shotgun (WGS) entry which is preliminary data.</text>
</comment>
<gene>
    <name evidence="7" type="ORF">CJD36_013060</name>
</gene>
<dbReference type="NCBIfam" id="TIGR00765">
    <property type="entry name" value="yihY_not_rbn"/>
    <property type="match status" value="1"/>
</dbReference>
<organism evidence="7 8">
    <name type="scientific">Flavipsychrobacter stenotrophus</name>
    <dbReference type="NCBI Taxonomy" id="2077091"/>
    <lineage>
        <taxon>Bacteria</taxon>
        <taxon>Pseudomonadati</taxon>
        <taxon>Bacteroidota</taxon>
        <taxon>Chitinophagia</taxon>
        <taxon>Chitinophagales</taxon>
        <taxon>Chitinophagaceae</taxon>
        <taxon>Flavipsychrobacter</taxon>
    </lineage>
</organism>
<keyword evidence="5 6" id="KW-0472">Membrane</keyword>
<keyword evidence="3 6" id="KW-0812">Transmembrane</keyword>
<dbReference type="EMBL" id="PPSL01000003">
    <property type="protein sequence ID" value="PQJ10894.1"/>
    <property type="molecule type" value="Genomic_DNA"/>
</dbReference>
<sequence>MAFEFRKYFHVLKEAGIEFANDNGTKLSASLAYYTIFSIGPLLLVVISVSSIFYKRADITTKILDQVSALVGTTGADQIRTMLDNTKTQGNTTLFSIIGIVVLIFGATGIFTEIQSSINYIWSIKAKPKKGWLKYITDRLLSFSLIIGSGFLMLVTLLINLLMDILSDHLQRILGDANIILLKGLNIGLLFVVVTFLFAVIYKVLPDAVIKWKDALVGAAFTGVLFLIGKFLIGYYLGASKSISTYGAAASLILLLSWVYYSSIILYFGAEFTKVYALRLGSGITVYDTAVYIVKREAKEHPEVKHPHM</sequence>
<evidence type="ECO:0000256" key="2">
    <source>
        <dbReference type="ARBA" id="ARBA00022475"/>
    </source>
</evidence>
<feature type="transmembrane region" description="Helical" evidence="6">
    <location>
        <begin position="140"/>
        <end position="163"/>
    </location>
</feature>
<feature type="transmembrane region" description="Helical" evidence="6">
    <location>
        <begin position="184"/>
        <end position="205"/>
    </location>
</feature>
<dbReference type="InterPro" id="IPR017039">
    <property type="entry name" value="Virul_fac_BrkB"/>
</dbReference>
<dbReference type="PANTHER" id="PTHR30213:SF1">
    <property type="entry name" value="INNER MEMBRANE PROTEIN YHJD"/>
    <property type="match status" value="1"/>
</dbReference>
<evidence type="ECO:0000313" key="7">
    <source>
        <dbReference type="EMBL" id="PQJ10894.1"/>
    </source>
</evidence>